<dbReference type="GO" id="GO:0044545">
    <property type="term" value="C:NSL complex"/>
    <property type="evidence" value="ECO:0007669"/>
    <property type="project" value="TreeGrafter"/>
</dbReference>
<dbReference type="PANTHER" id="PTHR13136:SF16">
    <property type="entry name" value="KAT8 REGULATORY NSL COMPLEX SUBUNIT 3"/>
    <property type="match status" value="1"/>
</dbReference>
<proteinExistence type="predicted"/>
<dbReference type="InterPro" id="IPR026555">
    <property type="entry name" value="NSL3/Tex30"/>
</dbReference>
<accession>A0A9J6CCH8</accession>
<dbReference type="AlphaFoldDB" id="A0A9J6CCH8"/>
<dbReference type="InterPro" id="IPR056519">
    <property type="entry name" value="KANSL3_1st"/>
</dbReference>
<evidence type="ECO:0000313" key="3">
    <source>
        <dbReference type="Proteomes" id="UP001107558"/>
    </source>
</evidence>
<keyword evidence="3" id="KW-1185">Reference proteome</keyword>
<organism evidence="2 3">
    <name type="scientific">Polypedilum vanderplanki</name>
    <name type="common">Sleeping chironomid midge</name>
    <dbReference type="NCBI Taxonomy" id="319348"/>
    <lineage>
        <taxon>Eukaryota</taxon>
        <taxon>Metazoa</taxon>
        <taxon>Ecdysozoa</taxon>
        <taxon>Arthropoda</taxon>
        <taxon>Hexapoda</taxon>
        <taxon>Insecta</taxon>
        <taxon>Pterygota</taxon>
        <taxon>Neoptera</taxon>
        <taxon>Endopterygota</taxon>
        <taxon>Diptera</taxon>
        <taxon>Nematocera</taxon>
        <taxon>Chironomoidea</taxon>
        <taxon>Chironomidae</taxon>
        <taxon>Chironominae</taxon>
        <taxon>Polypedilum</taxon>
        <taxon>Polypedilum</taxon>
    </lineage>
</organism>
<dbReference type="Proteomes" id="UP001107558">
    <property type="component" value="Chromosome 1"/>
</dbReference>
<dbReference type="PANTHER" id="PTHR13136">
    <property type="entry name" value="TESTIS DEVELOPMENT PROTEIN PRTD"/>
    <property type="match status" value="1"/>
</dbReference>
<dbReference type="GO" id="GO:0045944">
    <property type="term" value="P:positive regulation of transcription by RNA polymerase II"/>
    <property type="evidence" value="ECO:0007669"/>
    <property type="project" value="TreeGrafter"/>
</dbReference>
<dbReference type="InterPro" id="IPR029058">
    <property type="entry name" value="AB_hydrolase_fold"/>
</dbReference>
<protein>
    <recommendedName>
        <fullName evidence="1">KANSL3 helical domain-containing protein</fullName>
    </recommendedName>
</protein>
<dbReference type="SUPFAM" id="SSF53474">
    <property type="entry name" value="alpha/beta-Hydrolases"/>
    <property type="match status" value="1"/>
</dbReference>
<dbReference type="Pfam" id="PF23154">
    <property type="entry name" value="KANSL3_1st"/>
    <property type="match status" value="1"/>
</dbReference>
<feature type="domain" description="KANSL3 helical" evidence="1">
    <location>
        <begin position="46"/>
        <end position="177"/>
    </location>
</feature>
<comment type="caution">
    <text evidence="2">The sequence shown here is derived from an EMBL/GenBank/DDBJ whole genome shotgun (WGS) entry which is preliminary data.</text>
</comment>
<evidence type="ECO:0000313" key="2">
    <source>
        <dbReference type="EMBL" id="KAG5679762.1"/>
    </source>
</evidence>
<dbReference type="EMBL" id="JADBJN010000001">
    <property type="protein sequence ID" value="KAG5679762.1"/>
    <property type="molecule type" value="Genomic_DNA"/>
</dbReference>
<reference evidence="2" key="1">
    <citation type="submission" date="2021-03" db="EMBL/GenBank/DDBJ databases">
        <title>Chromosome level genome of the anhydrobiotic midge Polypedilum vanderplanki.</title>
        <authorList>
            <person name="Yoshida Y."/>
            <person name="Kikawada T."/>
            <person name="Gusev O."/>
        </authorList>
    </citation>
    <scope>NUCLEOTIDE SEQUENCE</scope>
    <source>
        <strain evidence="2">NIAS01</strain>
        <tissue evidence="2">Whole body or cell culture</tissue>
    </source>
</reference>
<gene>
    <name evidence="2" type="ORF">PVAND_009302</name>
</gene>
<evidence type="ECO:0000259" key="1">
    <source>
        <dbReference type="Pfam" id="PF23154"/>
    </source>
</evidence>
<name>A0A9J6CCH8_POLVA</name>
<sequence length="858" mass="95191">MEQFALRKSILVSKPNNNSYPACWFHIPDENEISDPNIPTYDIDASKNAMEKTTQMTSVLKNNNREEDDWESKILKYGWTPPYTKLFNRVVQILDNDHLARLSHMNSKRHEVVQIRTSIDRAADRMRRALAAINWDTAAIQWLHGILMEYLPPSYLASYLDIMQTLRNKRPSLVDRMIFWKPGNINQDLLSVVLKRPWSPMLSNKYRKLPGSTMAVVIPPLPRLIAQSTRVQRFYTLFATMSPILPIQLSVNHIMAHKQSLQSIAEQIVSITRSKIQELKAENPDRRLILIGMHSSSSLALQVALVEQVSGVVCLGFSYNTVHGPRGQPDDHVLNLNTPVLFMIGQNAARTSEEEVENFREKLSAPSTILTIGCGDDFLRVSKKKRQLEGVTQEMVDNMIVDEIAEFATKCIQRPLPQRPKQFTTIGNVSIHRQIDSSTANQIRKRKSSQYMDGEVIQKVPKMKTTKMMRPTSTTSYINANSNDAIEMAVQSILPDAELKAKGARISTGVAQRMKIVPSQNMKPQQHSHKLYLEGSRQLQKNILQMRPSSSSRPSTPSSSQIIYSTNARLSASLGKLPVQTTTSFSPPKFTIVRQITANEAGEVNNSNIFEMPIVYADSEGNIEDEAAVSDGSVIEIPSDSSSSSNPTKRVLLKAQNLGTYGNTPTTITITKNKNILMQKPQLSQPSTSKMLVLNGSVIGRSVSASNIIIPKTITTTAVAPHPTVRIQKIIPSDGSQIKSQISSGKKVEILNNQIIKPASQPSKTMTFVNLADAKPIQGARLSLPITTTAVKPGQQIVIKTANLKQFTLPAKHFSNLTVKKINPSTNITPTTSVIATTSTATTPSAQKPKIIFKPANS</sequence>
<dbReference type="Gene3D" id="3.40.50.1820">
    <property type="entry name" value="alpha/beta hydrolase"/>
    <property type="match status" value="1"/>
</dbReference>
<dbReference type="OrthoDB" id="6415022at2759"/>